<evidence type="ECO:0000313" key="2">
    <source>
        <dbReference type="Proteomes" id="UP000281549"/>
    </source>
</evidence>
<evidence type="ECO:0000313" key="1">
    <source>
        <dbReference type="EMBL" id="RKP16212.1"/>
    </source>
</evidence>
<dbReference type="EMBL" id="ML006829">
    <property type="protein sequence ID" value="RKP16212.1"/>
    <property type="molecule type" value="Genomic_DNA"/>
</dbReference>
<organism evidence="1 2">
    <name type="scientific">Rozella allomycis (strain CSF55)</name>
    <dbReference type="NCBI Taxonomy" id="988480"/>
    <lineage>
        <taxon>Eukaryota</taxon>
        <taxon>Fungi</taxon>
        <taxon>Fungi incertae sedis</taxon>
        <taxon>Cryptomycota</taxon>
        <taxon>Cryptomycota incertae sedis</taxon>
        <taxon>Rozella</taxon>
    </lineage>
</organism>
<accession>A0A4P9YBJ2</accession>
<dbReference type="Proteomes" id="UP000281549">
    <property type="component" value="Unassembled WGS sequence"/>
</dbReference>
<proteinExistence type="predicted"/>
<gene>
    <name evidence="1" type="ORF">ROZALSC1DRAFT_25534</name>
</gene>
<name>A0A4P9YBJ2_ROZAC</name>
<reference evidence="2" key="1">
    <citation type="journal article" date="2018" name="Nat. Microbiol.">
        <title>Leveraging single-cell genomics to expand the fungal tree of life.</title>
        <authorList>
            <person name="Ahrendt S.R."/>
            <person name="Quandt C.A."/>
            <person name="Ciobanu D."/>
            <person name="Clum A."/>
            <person name="Salamov A."/>
            <person name="Andreopoulos B."/>
            <person name="Cheng J.F."/>
            <person name="Woyke T."/>
            <person name="Pelin A."/>
            <person name="Henrissat B."/>
            <person name="Reynolds N.K."/>
            <person name="Benny G.L."/>
            <person name="Smith M.E."/>
            <person name="James T.Y."/>
            <person name="Grigoriev I.V."/>
        </authorList>
    </citation>
    <scope>NUCLEOTIDE SEQUENCE [LARGE SCALE GENOMIC DNA]</scope>
    <source>
        <strain evidence="2">CSF55</strain>
    </source>
</reference>
<protein>
    <submittedName>
        <fullName evidence="1">Uncharacterized protein</fullName>
    </submittedName>
</protein>
<dbReference type="AlphaFoldDB" id="A0A4P9YBJ2"/>
<sequence>MPLSQYDIENRLSLRCFSGKPDYKLQIKSHLHESKTPHSMARNKYINIKKNLGRNLGDRESLSKRIWVTFFPETPNSQALYLFLLDTEYFMKFVESSIFMKPSRKICRRISYACLLRIIDAFYKAIWAETVNFFMTGYEGSNRITLYIYHTFFNRINIKLNAYIIDINPLNIQGVHKVDAMILRSRSSAFIFVSAIKLYFPYPLFGLLIPLSAFEITFSFKCSSFATQRALRSFSVSCTDFSCGRISIASKHHHRYACDQSILTQN</sequence>